<sequence>MLKTILSIYLGVIATMSFADSSYPIIAGKPHTDSKKPFVEVYAHRGARSFSPENTMPAYKTGLAVGTNWVDMDIGVTKDGIILIDHDIWLNPDILRKDGKFWANSKQEFYKSLESAPGGIDKNIQPYLVKNLTLTQLQKYDAGKLNPASPYAKYFSEQYPVDGTRMPTLQEVADYVNKVTDNQVDFQIEIKNDPEHPNWTVSPKEFAIKVNQFLVKNNLVERAEIQSFDWVPLYELHKLNPKVKLAFLVGGDDIERMHSSDPKQAGLWSGGKLLKDYGNSLPKMIKALGGSCYEPQDTALTKEDLDEAHKLGLKVVVWTWPENSGSVFDPILVDKLIKWGVDGIITDDPAQLNSMLAARGLPVPKNYPSY</sequence>
<keyword evidence="4" id="KW-1185">Reference proteome</keyword>
<dbReference type="Pfam" id="PF03009">
    <property type="entry name" value="GDPD"/>
    <property type="match status" value="1"/>
</dbReference>
<dbReference type="OrthoDB" id="9795622at2"/>
<dbReference type="PANTHER" id="PTHR46211:SF14">
    <property type="entry name" value="GLYCEROPHOSPHODIESTER PHOSPHODIESTERASE"/>
    <property type="match status" value="1"/>
</dbReference>
<dbReference type="KEGG" id="nba:CUN60_00565"/>
<evidence type="ECO:0000313" key="4">
    <source>
        <dbReference type="Proteomes" id="UP000236655"/>
    </source>
</evidence>
<name>A0A2I7N329_9NEIS</name>
<dbReference type="SUPFAM" id="SSF51695">
    <property type="entry name" value="PLC-like phosphodiesterases"/>
    <property type="match status" value="1"/>
</dbReference>
<evidence type="ECO:0000256" key="1">
    <source>
        <dbReference type="SAM" id="SignalP"/>
    </source>
</evidence>
<dbReference type="Gene3D" id="3.20.20.190">
    <property type="entry name" value="Phosphatidylinositol (PI) phosphodiesterase"/>
    <property type="match status" value="1"/>
</dbReference>
<evidence type="ECO:0000259" key="2">
    <source>
        <dbReference type="PROSITE" id="PS51704"/>
    </source>
</evidence>
<feature type="chain" id="PRO_5014351788" evidence="1">
    <location>
        <begin position="20"/>
        <end position="370"/>
    </location>
</feature>
<dbReference type="RefSeq" id="WP_102950152.1">
    <property type="nucleotide sequence ID" value="NZ_CP024847.1"/>
</dbReference>
<dbReference type="GO" id="GO:0008081">
    <property type="term" value="F:phosphoric diester hydrolase activity"/>
    <property type="evidence" value="ECO:0007669"/>
    <property type="project" value="InterPro"/>
</dbReference>
<dbReference type="InterPro" id="IPR017946">
    <property type="entry name" value="PLC-like_Pdiesterase_TIM-brl"/>
</dbReference>
<dbReference type="PANTHER" id="PTHR46211">
    <property type="entry name" value="GLYCEROPHOSPHORYL DIESTER PHOSPHODIESTERASE"/>
    <property type="match status" value="1"/>
</dbReference>
<gene>
    <name evidence="3" type="ORF">CUN60_00565</name>
</gene>
<dbReference type="EMBL" id="CP024847">
    <property type="protein sequence ID" value="AUR50852.1"/>
    <property type="molecule type" value="Genomic_DNA"/>
</dbReference>
<organism evidence="3 4">
    <name type="scientific">Aquella oligotrophica</name>
    <dbReference type="NCBI Taxonomy" id="2067065"/>
    <lineage>
        <taxon>Bacteria</taxon>
        <taxon>Pseudomonadati</taxon>
        <taxon>Pseudomonadota</taxon>
        <taxon>Betaproteobacteria</taxon>
        <taxon>Neisseriales</taxon>
        <taxon>Neisseriaceae</taxon>
        <taxon>Aquella</taxon>
    </lineage>
</organism>
<keyword evidence="1" id="KW-0732">Signal</keyword>
<feature type="domain" description="GP-PDE" evidence="2">
    <location>
        <begin position="39"/>
        <end position="356"/>
    </location>
</feature>
<protein>
    <submittedName>
        <fullName evidence="3">Glycerophosphodiester phosphodiesterase</fullName>
    </submittedName>
</protein>
<dbReference type="GO" id="GO:0006629">
    <property type="term" value="P:lipid metabolic process"/>
    <property type="evidence" value="ECO:0007669"/>
    <property type="project" value="InterPro"/>
</dbReference>
<dbReference type="PROSITE" id="PS51704">
    <property type="entry name" value="GP_PDE"/>
    <property type="match status" value="1"/>
</dbReference>
<reference evidence="4" key="1">
    <citation type="submission" date="2017-11" db="EMBL/GenBank/DDBJ databases">
        <authorList>
            <person name="Chan K.G."/>
            <person name="Lee L.S."/>
        </authorList>
    </citation>
    <scope>NUCLEOTIDE SEQUENCE [LARGE SCALE GENOMIC DNA]</scope>
    <source>
        <strain evidence="4">DSM 100970</strain>
    </source>
</reference>
<proteinExistence type="predicted"/>
<evidence type="ECO:0000313" key="3">
    <source>
        <dbReference type="EMBL" id="AUR50852.1"/>
    </source>
</evidence>
<dbReference type="Proteomes" id="UP000236655">
    <property type="component" value="Chromosome"/>
</dbReference>
<dbReference type="AlphaFoldDB" id="A0A2I7N329"/>
<accession>A0A2I7N329</accession>
<feature type="signal peptide" evidence="1">
    <location>
        <begin position="1"/>
        <end position="19"/>
    </location>
</feature>
<dbReference type="InterPro" id="IPR030395">
    <property type="entry name" value="GP_PDE_dom"/>
</dbReference>